<organism evidence="5 6">
    <name type="scientific">Ostreobium quekettii</name>
    <dbReference type="NCBI Taxonomy" id="121088"/>
    <lineage>
        <taxon>Eukaryota</taxon>
        <taxon>Viridiplantae</taxon>
        <taxon>Chlorophyta</taxon>
        <taxon>core chlorophytes</taxon>
        <taxon>Ulvophyceae</taxon>
        <taxon>TCBD clade</taxon>
        <taxon>Bryopsidales</taxon>
        <taxon>Ostreobineae</taxon>
        <taxon>Ostreobiaceae</taxon>
        <taxon>Ostreobium</taxon>
    </lineage>
</organism>
<dbReference type="PANTHER" id="PTHR22847:SF637">
    <property type="entry name" value="WD REPEAT DOMAIN 5B"/>
    <property type="match status" value="1"/>
</dbReference>
<evidence type="ECO:0000256" key="2">
    <source>
        <dbReference type="ARBA" id="ARBA00022737"/>
    </source>
</evidence>
<dbReference type="InterPro" id="IPR001680">
    <property type="entry name" value="WD40_rpt"/>
</dbReference>
<name>A0A8S1IVF7_9CHLO</name>
<evidence type="ECO:0000256" key="1">
    <source>
        <dbReference type="ARBA" id="ARBA00022574"/>
    </source>
</evidence>
<dbReference type="PROSITE" id="PS00678">
    <property type="entry name" value="WD_REPEATS_1"/>
    <property type="match status" value="1"/>
</dbReference>
<accession>A0A8S1IVF7</accession>
<feature type="compositionally biased region" description="Gly residues" evidence="4">
    <location>
        <begin position="19"/>
        <end position="34"/>
    </location>
</feature>
<dbReference type="SMART" id="SM00320">
    <property type="entry name" value="WD40"/>
    <property type="match status" value="3"/>
</dbReference>
<sequence>MGVSGLSVDVPDSRTRGQSGQGVAGPRSPGGYGVASGREGAFPAAAPPGWGQGPARGDAGTVSSARGSYLAGMPTELGHGARGSGQMGRAPPGMPGGWEPPPARRPPAAADGAGRLSRAHVSHDADDHFLRWDVCWKTDPLDHNNHAVCGMAYCSDIEGLPKLDESCTGWLITSSSSLLNLWGCNVTAGVGGEPSLQLLHSQETQLDSLDIVIETETGSLYGACSGGPHNSSCVAVHSLSPTEMLAYKFRYPLPPPGGVAAGTGSVQVGHVVSLHSMGGHLLKRCAVSYANRVAILGSGAPNQPPERAKADFPCHTAPVSVLQKSTSKPVIFTGSADGDISLWSLQEKPSAPLRRLAGHHRKVTGIEQVAEHALVTCSMDGNVMIWDLRKPEQPLHSACPDDTPVHKVAASPIGDCVALCTASNLFTMSLVNMSGTLHKMSERPLPGPYRNLAWNRQTLEVYAACADGSITVYRSAV</sequence>
<keyword evidence="6" id="KW-1185">Reference proteome</keyword>
<reference evidence="5" key="1">
    <citation type="submission" date="2020-12" db="EMBL/GenBank/DDBJ databases">
        <authorList>
            <person name="Iha C."/>
        </authorList>
    </citation>
    <scope>NUCLEOTIDE SEQUENCE</scope>
</reference>
<dbReference type="GO" id="GO:1990234">
    <property type="term" value="C:transferase complex"/>
    <property type="evidence" value="ECO:0007669"/>
    <property type="project" value="UniProtKB-ARBA"/>
</dbReference>
<gene>
    <name evidence="5" type="ORF">OSTQU699_LOCUS4454</name>
</gene>
<evidence type="ECO:0000256" key="4">
    <source>
        <dbReference type="SAM" id="MobiDB-lite"/>
    </source>
</evidence>
<dbReference type="AlphaFoldDB" id="A0A8S1IVF7"/>
<feature type="repeat" description="WD" evidence="3">
    <location>
        <begin position="312"/>
        <end position="346"/>
    </location>
</feature>
<dbReference type="InterPro" id="IPR036322">
    <property type="entry name" value="WD40_repeat_dom_sf"/>
</dbReference>
<dbReference type="PROSITE" id="PS50294">
    <property type="entry name" value="WD_REPEATS_REGION"/>
    <property type="match status" value="1"/>
</dbReference>
<feature type="compositionally biased region" description="Low complexity" evidence="4">
    <location>
        <begin position="40"/>
        <end position="57"/>
    </location>
</feature>
<dbReference type="InterPro" id="IPR019775">
    <property type="entry name" value="WD40_repeat_CS"/>
</dbReference>
<feature type="repeat" description="WD" evidence="3">
    <location>
        <begin position="356"/>
        <end position="396"/>
    </location>
</feature>
<dbReference type="Pfam" id="PF00400">
    <property type="entry name" value="WD40"/>
    <property type="match status" value="2"/>
</dbReference>
<feature type="region of interest" description="Disordered" evidence="4">
    <location>
        <begin position="77"/>
        <end position="119"/>
    </location>
</feature>
<comment type="caution">
    <text evidence="5">The sequence shown here is derived from an EMBL/GenBank/DDBJ whole genome shotgun (WGS) entry which is preliminary data.</text>
</comment>
<dbReference type="PANTHER" id="PTHR22847">
    <property type="entry name" value="WD40 REPEAT PROTEIN"/>
    <property type="match status" value="1"/>
</dbReference>
<keyword evidence="1 3" id="KW-0853">WD repeat</keyword>
<dbReference type="PROSITE" id="PS50082">
    <property type="entry name" value="WD_REPEATS_2"/>
    <property type="match status" value="2"/>
</dbReference>
<keyword evidence="2" id="KW-0677">Repeat</keyword>
<dbReference type="EMBL" id="CAJHUC010000953">
    <property type="protein sequence ID" value="CAD7699097.1"/>
    <property type="molecule type" value="Genomic_DNA"/>
</dbReference>
<feature type="region of interest" description="Disordered" evidence="4">
    <location>
        <begin position="1"/>
        <end position="63"/>
    </location>
</feature>
<feature type="compositionally biased region" description="Pro residues" evidence="4">
    <location>
        <begin position="92"/>
        <end position="105"/>
    </location>
</feature>
<protein>
    <submittedName>
        <fullName evidence="5">Uncharacterized protein</fullName>
    </submittedName>
</protein>
<proteinExistence type="predicted"/>
<dbReference type="OrthoDB" id="2096344at2759"/>
<evidence type="ECO:0000256" key="3">
    <source>
        <dbReference type="PROSITE-ProRule" id="PRU00221"/>
    </source>
</evidence>
<dbReference type="Gene3D" id="2.130.10.10">
    <property type="entry name" value="YVTN repeat-like/Quinoprotein amine dehydrogenase"/>
    <property type="match status" value="1"/>
</dbReference>
<dbReference type="InterPro" id="IPR015943">
    <property type="entry name" value="WD40/YVTN_repeat-like_dom_sf"/>
</dbReference>
<feature type="compositionally biased region" description="Low complexity" evidence="4">
    <location>
        <begin position="106"/>
        <end position="115"/>
    </location>
</feature>
<evidence type="ECO:0000313" key="6">
    <source>
        <dbReference type="Proteomes" id="UP000708148"/>
    </source>
</evidence>
<dbReference type="SUPFAM" id="SSF50978">
    <property type="entry name" value="WD40 repeat-like"/>
    <property type="match status" value="1"/>
</dbReference>
<evidence type="ECO:0000313" key="5">
    <source>
        <dbReference type="EMBL" id="CAD7699097.1"/>
    </source>
</evidence>
<dbReference type="Proteomes" id="UP000708148">
    <property type="component" value="Unassembled WGS sequence"/>
</dbReference>